<keyword evidence="2" id="KW-1185">Reference proteome</keyword>
<protein>
    <submittedName>
        <fullName evidence="1">Uncharacterized protein</fullName>
    </submittedName>
</protein>
<dbReference type="KEGG" id="haa:A5892_01790"/>
<dbReference type="EMBL" id="CP015243">
    <property type="protein sequence ID" value="ANF56347.1"/>
    <property type="molecule type" value="Genomic_DNA"/>
</dbReference>
<gene>
    <name evidence="1" type="ORF">A5892_01790</name>
</gene>
<dbReference type="RefSeq" id="WP_064121332.1">
    <property type="nucleotide sequence ID" value="NZ_CP015243.1"/>
</dbReference>
<dbReference type="AlphaFoldDB" id="A0A172YAU4"/>
<evidence type="ECO:0000313" key="1">
    <source>
        <dbReference type="EMBL" id="ANF56347.1"/>
    </source>
</evidence>
<evidence type="ECO:0000313" key="2">
    <source>
        <dbReference type="Proteomes" id="UP000077875"/>
    </source>
</evidence>
<accession>A0A172YAU4</accession>
<reference evidence="1 2" key="1">
    <citation type="submission" date="2016-04" db="EMBL/GenBank/DDBJ databases">
        <title>Complete Genome Sequence of Halotalea alkalilenta IHB B 13600.</title>
        <authorList>
            <person name="Swarnkar M.K."/>
            <person name="Sharma A."/>
            <person name="Kaushal K."/>
            <person name="Soni R."/>
            <person name="Rana S."/>
            <person name="Singh A.K."/>
            <person name="Gulati A."/>
        </authorList>
    </citation>
    <scope>NUCLEOTIDE SEQUENCE [LARGE SCALE GENOMIC DNA]</scope>
    <source>
        <strain evidence="1 2">IHB B 13600</strain>
    </source>
</reference>
<proteinExistence type="predicted"/>
<dbReference type="STRING" id="376489.A5892_01790"/>
<sequence>MAKPPLTLVTRKHPRPSVAQLLERRLEAVFTASRATRVANIWMTHGQIQLAHAAGWLTEAQAQCFEQSLTVIEERFAVAIADPATLEASECPRTSQRYREAVALGSELTENLHLLLGTCIALVHAGEITVTSTRACQLLDNIERIVRRVSFAANDAEAPGQGGPRDE</sequence>
<name>A0A172YAU4_9GAMM</name>
<organism evidence="1 2">
    <name type="scientific">Halotalea alkalilenta</name>
    <dbReference type="NCBI Taxonomy" id="376489"/>
    <lineage>
        <taxon>Bacteria</taxon>
        <taxon>Pseudomonadati</taxon>
        <taxon>Pseudomonadota</taxon>
        <taxon>Gammaproteobacteria</taxon>
        <taxon>Oceanospirillales</taxon>
        <taxon>Halomonadaceae</taxon>
        <taxon>Halotalea</taxon>
    </lineage>
</organism>
<dbReference type="Proteomes" id="UP000077875">
    <property type="component" value="Chromosome"/>
</dbReference>